<name>A0A4Q1BD45_TREME</name>
<dbReference type="InterPro" id="IPR043129">
    <property type="entry name" value="ATPase_NBD"/>
</dbReference>
<evidence type="ECO:0000313" key="3">
    <source>
        <dbReference type="EMBL" id="RXK36067.1"/>
    </source>
</evidence>
<evidence type="ECO:0000256" key="1">
    <source>
        <dbReference type="RuleBase" id="RU000487"/>
    </source>
</evidence>
<dbReference type="InParanoid" id="A0A4Q1BD45"/>
<dbReference type="SMART" id="SM00268">
    <property type="entry name" value="ACTIN"/>
    <property type="match status" value="1"/>
</dbReference>
<dbReference type="Gene3D" id="3.90.640.10">
    <property type="entry name" value="Actin, Chain A, domain 4"/>
    <property type="match status" value="2"/>
</dbReference>
<dbReference type="Gene3D" id="3.30.420.40">
    <property type="match status" value="3"/>
</dbReference>
<sequence>MSSPGPPPNIQNPSAAFTTPTKRATFGSSAEAGPSRARPLGASPAYSSRRHSLYGIEDRIVIDPGSRIWKVGFSGEPDPRAVFWAQKDSDGLDGEAWNFDLECIDGAKGNRAEGDRIVGVRMVKNVRETFHKYLMTDSKARKVIVLENTYLPSYVKDHLARVLFDNLRVPSVSFTPSSLASLAACGRITGLVVDCGWLETTVTPVMFSRPLLHLAKSTPLAGKTLHNRLRLLIHHHATYIAPPASLNEVANRIRYQPVPMSILSDQIIERILTEGCLVGDIPSNSQMEDDVSMEPPVTVRADVDTDEEARLARLLRHKYETSSSTVEMKFKIPPPTGEPTDMGYGDLLVPGWIRERAAEIFFENETNRDDEAISIPQLILKCLLKLPVDIRATMIQTILVTGGTASLPNFIPRLRDSLLGHLQPSTMSPTPPADIYDLKTWRMRNNEPYKPLYGLYDKLNIINNPLPPTPSTARAPRWVPSLMSWVGGSLAGALKTGGPEILREEYDTICAEAMTRAEAWTNAQDEAQVEETAGVELEVLGPGMALIGLEEHRKKGWSEVPRVSDWSRTVPAV</sequence>
<organism evidence="3 4">
    <name type="scientific">Tremella mesenterica</name>
    <name type="common">Jelly fungus</name>
    <dbReference type="NCBI Taxonomy" id="5217"/>
    <lineage>
        <taxon>Eukaryota</taxon>
        <taxon>Fungi</taxon>
        <taxon>Dikarya</taxon>
        <taxon>Basidiomycota</taxon>
        <taxon>Agaricomycotina</taxon>
        <taxon>Tremellomycetes</taxon>
        <taxon>Tremellales</taxon>
        <taxon>Tremellaceae</taxon>
        <taxon>Tremella</taxon>
    </lineage>
</organism>
<comment type="similarity">
    <text evidence="1">Belongs to the actin family.</text>
</comment>
<feature type="compositionally biased region" description="Polar residues" evidence="2">
    <location>
        <begin position="11"/>
        <end position="28"/>
    </location>
</feature>
<dbReference type="STRING" id="5217.A0A4Q1BD45"/>
<evidence type="ECO:0000313" key="4">
    <source>
        <dbReference type="Proteomes" id="UP000289152"/>
    </source>
</evidence>
<proteinExistence type="inferred from homology"/>
<accession>A0A4Q1BD45</accession>
<comment type="caution">
    <text evidence="3">The sequence shown here is derived from an EMBL/GenBank/DDBJ whole genome shotgun (WGS) entry which is preliminary data.</text>
</comment>
<keyword evidence="4" id="KW-1185">Reference proteome</keyword>
<feature type="compositionally biased region" description="Pro residues" evidence="2">
    <location>
        <begin position="1"/>
        <end position="10"/>
    </location>
</feature>
<dbReference type="VEuPathDB" id="FungiDB:TREMEDRAFT_28085"/>
<dbReference type="InterPro" id="IPR004000">
    <property type="entry name" value="Actin"/>
</dbReference>
<gene>
    <name evidence="3" type="ORF">M231_06661</name>
</gene>
<dbReference type="PANTHER" id="PTHR11937">
    <property type="entry name" value="ACTIN"/>
    <property type="match status" value="1"/>
</dbReference>
<dbReference type="AlphaFoldDB" id="A0A4Q1BD45"/>
<reference evidence="3 4" key="1">
    <citation type="submission" date="2016-06" db="EMBL/GenBank/DDBJ databases">
        <title>Evolution of pathogenesis and genome organization in the Tremellales.</title>
        <authorList>
            <person name="Cuomo C."/>
            <person name="Litvintseva A."/>
            <person name="Heitman J."/>
            <person name="Chen Y."/>
            <person name="Sun S."/>
            <person name="Springer D."/>
            <person name="Dromer F."/>
            <person name="Young S."/>
            <person name="Zeng Q."/>
            <person name="Chapman S."/>
            <person name="Gujja S."/>
            <person name="Saif S."/>
            <person name="Birren B."/>
        </authorList>
    </citation>
    <scope>NUCLEOTIDE SEQUENCE [LARGE SCALE GENOMIC DNA]</scope>
    <source>
        <strain evidence="3 4">ATCC 28783</strain>
    </source>
</reference>
<dbReference type="SUPFAM" id="SSF53067">
    <property type="entry name" value="Actin-like ATPase domain"/>
    <property type="match status" value="2"/>
</dbReference>
<dbReference type="CDD" id="cd10207">
    <property type="entry name" value="ASKHA_NBD_Arp10"/>
    <property type="match status" value="1"/>
</dbReference>
<feature type="region of interest" description="Disordered" evidence="2">
    <location>
        <begin position="1"/>
        <end position="46"/>
    </location>
</feature>
<dbReference type="Pfam" id="PF00022">
    <property type="entry name" value="Actin"/>
    <property type="match status" value="1"/>
</dbReference>
<dbReference type="OrthoDB" id="337660at2759"/>
<protein>
    <recommendedName>
        <fullName evidence="5">Actin-related protein 10</fullName>
    </recommendedName>
</protein>
<dbReference type="EMBL" id="SDIL01000110">
    <property type="protein sequence ID" value="RXK36067.1"/>
    <property type="molecule type" value="Genomic_DNA"/>
</dbReference>
<evidence type="ECO:0008006" key="5">
    <source>
        <dbReference type="Google" id="ProtNLM"/>
    </source>
</evidence>
<evidence type="ECO:0000256" key="2">
    <source>
        <dbReference type="SAM" id="MobiDB-lite"/>
    </source>
</evidence>
<dbReference type="Proteomes" id="UP000289152">
    <property type="component" value="Unassembled WGS sequence"/>
</dbReference>